<feature type="domain" description="Bulb-type lectin" evidence="6">
    <location>
        <begin position="33"/>
        <end position="157"/>
    </location>
</feature>
<dbReference type="InterPro" id="IPR003609">
    <property type="entry name" value="Pan_app"/>
</dbReference>
<dbReference type="InterPro" id="IPR000858">
    <property type="entry name" value="S_locus_glycoprot_dom"/>
</dbReference>
<name>A0AAV7FGU0_ARIFI</name>
<keyword evidence="4" id="KW-0472">Membrane</keyword>
<reference evidence="8 9" key="1">
    <citation type="submission" date="2021-07" db="EMBL/GenBank/DDBJ databases">
        <title>The Aristolochia fimbriata genome: insights into angiosperm evolution, floral development and chemical biosynthesis.</title>
        <authorList>
            <person name="Jiao Y."/>
        </authorList>
    </citation>
    <scope>NUCLEOTIDE SEQUENCE [LARGE SCALE GENOMIC DNA]</scope>
    <source>
        <strain evidence="8">IBCAS-2021</strain>
        <tissue evidence="8">Leaf</tissue>
    </source>
</reference>
<feature type="signal peptide" evidence="5">
    <location>
        <begin position="1"/>
        <end position="24"/>
    </location>
</feature>
<keyword evidence="3" id="KW-1015">Disulfide bond</keyword>
<evidence type="ECO:0000256" key="3">
    <source>
        <dbReference type="ARBA" id="ARBA00023157"/>
    </source>
</evidence>
<feature type="domain" description="Apple" evidence="7">
    <location>
        <begin position="328"/>
        <end position="409"/>
    </location>
</feature>
<proteinExistence type="predicted"/>
<dbReference type="InterPro" id="IPR035446">
    <property type="entry name" value="SLSG/EP1"/>
</dbReference>
<sequence>MNQLLALLFLLFLSTLPPDHRVSAAAPTEITRGFSAVPDPSIPGFQTLLADPNSEFCLAFLRVGGSHLELAVVHSPSAEPVWVANPKPTARWSSHTTLSFDGDLVLSAAGTGVPLWSSKVDGGERVRVLHGGNLQILGNGSVVLWQSFDFPTDTLLGNQNFTSNMTLRSPNGLYAMRVEHDYLGLFAEFQQGRRQLYWKRTAMQAKAQIVAGLGPIYARVDRNGFLGLYQTEATPLDVLAFSTYYKLPVNSTRRLRIESDGNIRAHYWNSGEWVLDFSAIQEPCGLPSECGPYGLCSPDAGCACLDDRVKYGPNGCAPDSDDDDDYSCEEDEFRVVERTDVDLKYKKLVASATAASAAECWEGCVKNCSCWAALYSNSTEACYRVEFPVRTVVASTPEAGKMAFFKVRRRGEKVRVGVAGVLGLVAAAAALSAAVGLVGYGVWRWRRQRKSNGLLSEEGLEPGPYRDLNEKSEMGVELCNRK</sequence>
<evidence type="ECO:0000313" key="8">
    <source>
        <dbReference type="EMBL" id="KAG9459017.1"/>
    </source>
</evidence>
<protein>
    <recommendedName>
        <fullName evidence="10">Bulb-type lectin domain-containing protein</fullName>
    </recommendedName>
</protein>
<dbReference type="PIRSF" id="PIRSF002686">
    <property type="entry name" value="SLG"/>
    <property type="match status" value="1"/>
</dbReference>
<dbReference type="GO" id="GO:0048544">
    <property type="term" value="P:recognition of pollen"/>
    <property type="evidence" value="ECO:0007669"/>
    <property type="project" value="InterPro"/>
</dbReference>
<comment type="function">
    <text evidence="1">Involved in sporophytic self-incompatibility system (the inability of flowering plants to achieve self-fertilization).</text>
</comment>
<keyword evidence="2 5" id="KW-0732">Signal</keyword>
<comment type="caution">
    <text evidence="8">The sequence shown here is derived from an EMBL/GenBank/DDBJ whole genome shotgun (WGS) entry which is preliminary data.</text>
</comment>
<evidence type="ECO:0008006" key="10">
    <source>
        <dbReference type="Google" id="ProtNLM"/>
    </source>
</evidence>
<feature type="chain" id="PRO_5043843418" description="Bulb-type lectin domain-containing protein" evidence="5">
    <location>
        <begin position="25"/>
        <end position="482"/>
    </location>
</feature>
<dbReference type="SMART" id="SM00108">
    <property type="entry name" value="B_lectin"/>
    <property type="match status" value="1"/>
</dbReference>
<accession>A0AAV7FGU0</accession>
<dbReference type="Proteomes" id="UP000825729">
    <property type="component" value="Unassembled WGS sequence"/>
</dbReference>
<dbReference type="PROSITE" id="PS50927">
    <property type="entry name" value="BULB_LECTIN"/>
    <property type="match status" value="1"/>
</dbReference>
<dbReference type="PANTHER" id="PTHR47976">
    <property type="entry name" value="G-TYPE LECTIN S-RECEPTOR-LIKE SERINE/THREONINE-PROTEIN KINASE SD2-5"/>
    <property type="match status" value="1"/>
</dbReference>
<evidence type="ECO:0000256" key="5">
    <source>
        <dbReference type="SAM" id="SignalP"/>
    </source>
</evidence>
<dbReference type="InterPro" id="IPR036426">
    <property type="entry name" value="Bulb-type_lectin_dom_sf"/>
</dbReference>
<dbReference type="PROSITE" id="PS50948">
    <property type="entry name" value="PAN"/>
    <property type="match status" value="1"/>
</dbReference>
<dbReference type="Pfam" id="PF01453">
    <property type="entry name" value="B_lectin"/>
    <property type="match status" value="1"/>
</dbReference>
<evidence type="ECO:0000256" key="4">
    <source>
        <dbReference type="SAM" id="Phobius"/>
    </source>
</evidence>
<keyword evidence="4" id="KW-1133">Transmembrane helix</keyword>
<evidence type="ECO:0000259" key="6">
    <source>
        <dbReference type="PROSITE" id="PS50927"/>
    </source>
</evidence>
<feature type="transmembrane region" description="Helical" evidence="4">
    <location>
        <begin position="416"/>
        <end position="443"/>
    </location>
</feature>
<dbReference type="Pfam" id="PF00954">
    <property type="entry name" value="S_locus_glycop"/>
    <property type="match status" value="1"/>
</dbReference>
<organism evidence="8 9">
    <name type="scientific">Aristolochia fimbriata</name>
    <name type="common">White veined hardy Dutchman's pipe vine</name>
    <dbReference type="NCBI Taxonomy" id="158543"/>
    <lineage>
        <taxon>Eukaryota</taxon>
        <taxon>Viridiplantae</taxon>
        <taxon>Streptophyta</taxon>
        <taxon>Embryophyta</taxon>
        <taxon>Tracheophyta</taxon>
        <taxon>Spermatophyta</taxon>
        <taxon>Magnoliopsida</taxon>
        <taxon>Magnoliidae</taxon>
        <taxon>Piperales</taxon>
        <taxon>Aristolochiaceae</taxon>
        <taxon>Aristolochia</taxon>
    </lineage>
</organism>
<evidence type="ECO:0000259" key="7">
    <source>
        <dbReference type="PROSITE" id="PS50948"/>
    </source>
</evidence>
<evidence type="ECO:0000313" key="9">
    <source>
        <dbReference type="Proteomes" id="UP000825729"/>
    </source>
</evidence>
<dbReference type="AlphaFoldDB" id="A0AAV7FGU0"/>
<dbReference type="InterPro" id="IPR001480">
    <property type="entry name" value="Bulb-type_lectin_dom"/>
</dbReference>
<dbReference type="InterPro" id="IPR051343">
    <property type="entry name" value="G-type_lectin_kinases/EP1-like"/>
</dbReference>
<keyword evidence="4" id="KW-0812">Transmembrane</keyword>
<dbReference type="EMBL" id="JAINDJ010000002">
    <property type="protein sequence ID" value="KAG9459017.1"/>
    <property type="molecule type" value="Genomic_DNA"/>
</dbReference>
<evidence type="ECO:0000256" key="2">
    <source>
        <dbReference type="ARBA" id="ARBA00022729"/>
    </source>
</evidence>
<dbReference type="SUPFAM" id="SSF51110">
    <property type="entry name" value="alpha-D-mannose-specific plant lectins"/>
    <property type="match status" value="1"/>
</dbReference>
<evidence type="ECO:0000256" key="1">
    <source>
        <dbReference type="ARBA" id="ARBA00003061"/>
    </source>
</evidence>
<gene>
    <name evidence="8" type="ORF">H6P81_003525</name>
</gene>
<keyword evidence="9" id="KW-1185">Reference proteome</keyword>
<dbReference type="Gene3D" id="2.90.10.10">
    <property type="entry name" value="Bulb-type lectin domain"/>
    <property type="match status" value="1"/>
</dbReference>